<proteinExistence type="inferred from homology"/>
<feature type="domain" description="Essential protein Yae1 N-terminal" evidence="9">
    <location>
        <begin position="54"/>
        <end position="92"/>
    </location>
</feature>
<evidence type="ECO:0000256" key="7">
    <source>
        <dbReference type="ARBA" id="ARBA00023242"/>
    </source>
</evidence>
<dbReference type="Proteomes" id="UP000271241">
    <property type="component" value="Unassembled WGS sequence"/>
</dbReference>
<dbReference type="GO" id="GO:0005737">
    <property type="term" value="C:cytoplasm"/>
    <property type="evidence" value="ECO:0007669"/>
    <property type="project" value="UniProtKB-SubCell"/>
</dbReference>
<dbReference type="PANTHER" id="PTHR18829">
    <property type="entry name" value="PROTEIN YAE1 HOMOLOG"/>
    <property type="match status" value="1"/>
</dbReference>
<comment type="similarity">
    <text evidence="3">Belongs to the YAE1 family.</text>
</comment>
<evidence type="ECO:0000313" key="10">
    <source>
        <dbReference type="EMBL" id="RKP08568.1"/>
    </source>
</evidence>
<accession>A0A4P9XR84</accession>
<evidence type="ECO:0000313" key="11">
    <source>
        <dbReference type="Proteomes" id="UP000271241"/>
    </source>
</evidence>
<evidence type="ECO:0000256" key="2">
    <source>
        <dbReference type="ARBA" id="ARBA00004496"/>
    </source>
</evidence>
<dbReference type="AlphaFoldDB" id="A0A4P9XR84"/>
<feature type="region of interest" description="Disordered" evidence="8">
    <location>
        <begin position="1"/>
        <end position="29"/>
    </location>
</feature>
<dbReference type="InterPro" id="IPR038881">
    <property type="entry name" value="Yae1-like"/>
</dbReference>
<evidence type="ECO:0000259" key="9">
    <source>
        <dbReference type="Pfam" id="PF09811"/>
    </source>
</evidence>
<dbReference type="Pfam" id="PF09811">
    <property type="entry name" value="Yae1_N"/>
    <property type="match status" value="1"/>
</dbReference>
<keyword evidence="7" id="KW-0539">Nucleus</keyword>
<evidence type="ECO:0000256" key="1">
    <source>
        <dbReference type="ARBA" id="ARBA00004123"/>
    </source>
</evidence>
<feature type="region of interest" description="Disordered" evidence="8">
    <location>
        <begin position="190"/>
        <end position="217"/>
    </location>
</feature>
<dbReference type="EMBL" id="KZ992590">
    <property type="protein sequence ID" value="RKP08568.1"/>
    <property type="molecule type" value="Genomic_DNA"/>
</dbReference>
<keyword evidence="6" id="KW-0963">Cytoplasm</keyword>
<dbReference type="GO" id="GO:0005634">
    <property type="term" value="C:nucleus"/>
    <property type="evidence" value="ECO:0007669"/>
    <property type="project" value="UniProtKB-SubCell"/>
</dbReference>
<evidence type="ECO:0000256" key="3">
    <source>
        <dbReference type="ARBA" id="ARBA00007096"/>
    </source>
</evidence>
<organism evidence="10 11">
    <name type="scientific">Thamnocephalis sphaerospora</name>
    <dbReference type="NCBI Taxonomy" id="78915"/>
    <lineage>
        <taxon>Eukaryota</taxon>
        <taxon>Fungi</taxon>
        <taxon>Fungi incertae sedis</taxon>
        <taxon>Zoopagomycota</taxon>
        <taxon>Zoopagomycotina</taxon>
        <taxon>Zoopagomycetes</taxon>
        <taxon>Zoopagales</taxon>
        <taxon>Sigmoideomycetaceae</taxon>
        <taxon>Thamnocephalis</taxon>
    </lineage>
</organism>
<dbReference type="PANTHER" id="PTHR18829:SF0">
    <property type="entry name" value="PROTEIN YAE1 HOMOLOG"/>
    <property type="match status" value="1"/>
</dbReference>
<evidence type="ECO:0000256" key="4">
    <source>
        <dbReference type="ARBA" id="ARBA00017286"/>
    </source>
</evidence>
<evidence type="ECO:0000256" key="8">
    <source>
        <dbReference type="SAM" id="MobiDB-lite"/>
    </source>
</evidence>
<name>A0A4P9XR84_9FUNG</name>
<protein>
    <recommendedName>
        <fullName evidence="5">Protein YAE1</fullName>
    </recommendedName>
    <alternativeName>
        <fullName evidence="4">Protein yae1</fullName>
    </alternativeName>
</protein>
<reference evidence="11" key="1">
    <citation type="journal article" date="2018" name="Nat. Microbiol.">
        <title>Leveraging single-cell genomics to expand the fungal tree of life.</title>
        <authorList>
            <person name="Ahrendt S.R."/>
            <person name="Quandt C.A."/>
            <person name="Ciobanu D."/>
            <person name="Clum A."/>
            <person name="Salamov A."/>
            <person name="Andreopoulos B."/>
            <person name="Cheng J.F."/>
            <person name="Woyke T."/>
            <person name="Pelin A."/>
            <person name="Henrissat B."/>
            <person name="Reynolds N.K."/>
            <person name="Benny G.L."/>
            <person name="Smith M.E."/>
            <person name="James T.Y."/>
            <person name="Grigoriev I.V."/>
        </authorList>
    </citation>
    <scope>NUCLEOTIDE SEQUENCE [LARGE SCALE GENOMIC DNA]</scope>
    <source>
        <strain evidence="11">RSA 1356</strain>
    </source>
</reference>
<evidence type="ECO:0000256" key="6">
    <source>
        <dbReference type="ARBA" id="ARBA00022490"/>
    </source>
</evidence>
<evidence type="ECO:0000256" key="5">
    <source>
        <dbReference type="ARBA" id="ARBA00018400"/>
    </source>
</evidence>
<dbReference type="InterPro" id="IPR019191">
    <property type="entry name" value="Essential_protein_Yae1_N"/>
</dbReference>
<comment type="subcellular location">
    <subcellularLocation>
        <location evidence="2">Cytoplasm</location>
    </subcellularLocation>
    <subcellularLocation>
        <location evidence="1">Nucleus</location>
    </subcellularLocation>
</comment>
<keyword evidence="11" id="KW-1185">Reference proteome</keyword>
<gene>
    <name evidence="10" type="ORF">THASP1DRAFT_29639</name>
</gene>
<dbReference type="OrthoDB" id="20086at2759"/>
<sequence length="238" mass="25329">MESSSSDDDHVGFMDAGLDGTDDNDDTAGGAMPYEHAMAHRAWARMEAAHANEGYREGLEAGKERTLQRGFDQGYREGLALGRQLGRMRGQLASALVARTLPGDLLPALDGAAEEIQAQATQLELDLRGPALVARSDMIAWLTMRTVEQLQGQDAPYDDDDDDDDDDAVAKTVAETDGCCGGAGRTGGCCQGRDADQDTRSATCGRSPLDNGATLDKHDPIEALERRMAPLTAAGFLV</sequence>